<comment type="caution">
    <text evidence="3">The sequence shown here is derived from an EMBL/GenBank/DDBJ whole genome shotgun (WGS) entry which is preliminary data.</text>
</comment>
<protein>
    <submittedName>
        <fullName evidence="3">Metallophosphoesterase</fullName>
    </submittedName>
</protein>
<evidence type="ECO:0000313" key="4">
    <source>
        <dbReference type="Proteomes" id="UP001501757"/>
    </source>
</evidence>
<dbReference type="RefSeq" id="WP_343845959.1">
    <property type="nucleotide sequence ID" value="NZ_BAAAEI010000017.1"/>
</dbReference>
<feature type="signal peptide" evidence="1">
    <location>
        <begin position="1"/>
        <end position="27"/>
    </location>
</feature>
<reference evidence="4" key="1">
    <citation type="journal article" date="2019" name="Int. J. Syst. Evol. Microbiol.">
        <title>The Global Catalogue of Microorganisms (GCM) 10K type strain sequencing project: providing services to taxonomists for standard genome sequencing and annotation.</title>
        <authorList>
            <consortium name="The Broad Institute Genomics Platform"/>
            <consortium name="The Broad Institute Genome Sequencing Center for Infectious Disease"/>
            <person name="Wu L."/>
            <person name="Ma J."/>
        </authorList>
    </citation>
    <scope>NUCLEOTIDE SEQUENCE [LARGE SCALE GENOMIC DNA]</scope>
    <source>
        <strain evidence="4">JCM 13378</strain>
    </source>
</reference>
<name>A0ABP3H8D8_9ALTE</name>
<sequence>MYKQALYPGLLALLAKAALMISSPAWADTQAFTLAVIADCQYADKDNKGERLYRSCPDKLQQAVQDINRHQTKGTLHLGDFIDQDFDSYARLKAITANSKTPFYHVLGNHEFDVAEQYKGLITQTLDMPDRYYQFDIGQWRFITLDGNDVSHHGWPSDSARHQQNLALIAKQYALGATWNGAIGEDQLNWLDGQLQQATDEQKKVVLLCHFPLYPADPHQLWNHQQVMAVISRYPVVKAWFNGHNHKGDYGRHNGIHFVTFHAMLDTPQTAYSLVEFTDNAIHIKGKGRQPDLQLRLD</sequence>
<evidence type="ECO:0000259" key="2">
    <source>
        <dbReference type="Pfam" id="PF00149"/>
    </source>
</evidence>
<keyword evidence="4" id="KW-1185">Reference proteome</keyword>
<dbReference type="Proteomes" id="UP001501757">
    <property type="component" value="Unassembled WGS sequence"/>
</dbReference>
<organism evidence="3 4">
    <name type="scientific">Bowmanella denitrificans</name>
    <dbReference type="NCBI Taxonomy" id="366582"/>
    <lineage>
        <taxon>Bacteria</taxon>
        <taxon>Pseudomonadati</taxon>
        <taxon>Pseudomonadota</taxon>
        <taxon>Gammaproteobacteria</taxon>
        <taxon>Alteromonadales</taxon>
        <taxon>Alteromonadaceae</taxon>
        <taxon>Bowmanella</taxon>
    </lineage>
</organism>
<accession>A0ABP3H8D8</accession>
<evidence type="ECO:0000256" key="1">
    <source>
        <dbReference type="SAM" id="SignalP"/>
    </source>
</evidence>
<dbReference type="PANTHER" id="PTHR16509">
    <property type="match status" value="1"/>
</dbReference>
<dbReference type="Gene3D" id="3.60.21.10">
    <property type="match status" value="1"/>
</dbReference>
<dbReference type="PANTHER" id="PTHR16509:SF8">
    <property type="entry name" value="MANGANESE-DEPENDENT ADP-RIBOSE_CDP-ALCOHOL DIPHOSPHATASE"/>
    <property type="match status" value="1"/>
</dbReference>
<feature type="domain" description="Calcineurin-like phosphoesterase" evidence="2">
    <location>
        <begin position="33"/>
        <end position="247"/>
    </location>
</feature>
<feature type="chain" id="PRO_5045037758" evidence="1">
    <location>
        <begin position="28"/>
        <end position="298"/>
    </location>
</feature>
<dbReference type="EMBL" id="BAAAEI010000017">
    <property type="protein sequence ID" value="GAA0363351.1"/>
    <property type="molecule type" value="Genomic_DNA"/>
</dbReference>
<dbReference type="InterPro" id="IPR029052">
    <property type="entry name" value="Metallo-depent_PP-like"/>
</dbReference>
<evidence type="ECO:0000313" key="3">
    <source>
        <dbReference type="EMBL" id="GAA0363351.1"/>
    </source>
</evidence>
<dbReference type="Pfam" id="PF00149">
    <property type="entry name" value="Metallophos"/>
    <property type="match status" value="1"/>
</dbReference>
<gene>
    <name evidence="3" type="ORF">GCM10009092_29650</name>
</gene>
<proteinExistence type="predicted"/>
<dbReference type="InterPro" id="IPR004843">
    <property type="entry name" value="Calcineurin-like_PHP"/>
</dbReference>
<keyword evidence="1" id="KW-0732">Signal</keyword>
<dbReference type="SUPFAM" id="SSF56300">
    <property type="entry name" value="Metallo-dependent phosphatases"/>
    <property type="match status" value="1"/>
</dbReference>